<accession>A0A8S5LTI7</accession>
<protein>
    <submittedName>
        <fullName evidence="1">Uncharacterized protein</fullName>
    </submittedName>
</protein>
<name>A0A8S5LTI7_9CAUD</name>
<sequence>MGHRTLINGTAYTVKSGTTKIDGTGYRLYGGRTMVGGTSYNIKLSDPVQVTVTTKNASANNWGYVLIKGEKRTEGTFELERGTSITLVAGGSSNSVAKIFIDGLTVAEKKYGTQGMVNYEYLLMGNCNIVINRSSGSEYGGKANVTLKTL</sequence>
<proteinExistence type="predicted"/>
<evidence type="ECO:0000313" key="1">
    <source>
        <dbReference type="EMBL" id="DAD73308.1"/>
    </source>
</evidence>
<reference evidence="1" key="1">
    <citation type="journal article" date="2021" name="Proc. Natl. Acad. Sci. U.S.A.">
        <title>A Catalog of Tens of Thousands of Viruses from Human Metagenomes Reveals Hidden Associations with Chronic Diseases.</title>
        <authorList>
            <person name="Tisza M.J."/>
            <person name="Buck C.B."/>
        </authorList>
    </citation>
    <scope>NUCLEOTIDE SEQUENCE</scope>
    <source>
        <strain evidence="1">CtOIB27</strain>
    </source>
</reference>
<organism evidence="1">
    <name type="scientific">Siphoviridae sp. ctOIB27</name>
    <dbReference type="NCBI Taxonomy" id="2826308"/>
    <lineage>
        <taxon>Viruses</taxon>
        <taxon>Duplodnaviria</taxon>
        <taxon>Heunggongvirae</taxon>
        <taxon>Uroviricota</taxon>
        <taxon>Caudoviricetes</taxon>
    </lineage>
</organism>
<dbReference type="EMBL" id="BK014734">
    <property type="protein sequence ID" value="DAD73308.1"/>
    <property type="molecule type" value="Genomic_DNA"/>
</dbReference>